<dbReference type="InterPro" id="IPR005021">
    <property type="entry name" value="Terminase_largesu-like"/>
</dbReference>
<gene>
    <name evidence="3" type="ORF">A1019T_01141</name>
</gene>
<evidence type="ECO:0000259" key="2">
    <source>
        <dbReference type="Pfam" id="PF20441"/>
    </source>
</evidence>
<dbReference type="STRING" id="1945520.A1019T_01141"/>
<dbReference type="GO" id="GO:0004519">
    <property type="term" value="F:endonuclease activity"/>
    <property type="evidence" value="ECO:0007669"/>
    <property type="project" value="InterPro"/>
</dbReference>
<dbReference type="RefSeq" id="WP_077448572.1">
    <property type="nucleotide sequence ID" value="NZ_FUGD01000075.1"/>
</dbReference>
<dbReference type="InterPro" id="IPR046462">
    <property type="entry name" value="TerL_nuclease"/>
</dbReference>
<evidence type="ECO:0000259" key="1">
    <source>
        <dbReference type="Pfam" id="PF03354"/>
    </source>
</evidence>
<dbReference type="Gene3D" id="3.40.50.300">
    <property type="entry name" value="P-loop containing nucleotide triphosphate hydrolases"/>
    <property type="match status" value="1"/>
</dbReference>
<feature type="domain" description="Terminase large subunit-like endonuclease" evidence="2">
    <location>
        <begin position="270"/>
        <end position="549"/>
    </location>
</feature>
<dbReference type="InterPro" id="IPR027417">
    <property type="entry name" value="P-loop_NTPase"/>
</dbReference>
<name>A0A1R4EFD1_9GAMM</name>
<feature type="domain" description="Terminase large subunit-like ATPase" evidence="1">
    <location>
        <begin position="85"/>
        <end position="255"/>
    </location>
</feature>
<dbReference type="AlphaFoldDB" id="A0A1R4EFD1"/>
<sequence length="567" mass="64115">MSRKYPNVAKAEKYARDVVAGKIIACKWIKLACKRHLDEKKLSRSKDFPYRFDPERAERVAKFIQLLPHTKGKWARERLPITLEPWQLFSICIPFGWIIKKTKTRRFRRLLVFVPRKNGKSVIAAGIGLYMFVADNEFGAEVYSGATTEKQAWEVFRPAKQMVDRTPALKARFGIESNASNMNVPSDGSRFEPVIGKPGDGSSPSCALVDEYHEHKDSDLYDTMETGMGARDQPMMVVITTAGANIGGPCYTLVRDAQKMLDGALDMPDMWAMIYTKDEEDEWSSELALRKANPNYDISVSGEFLRARCRDAMQSAHKQNTFRTKHVNEFVGAKSAWMNMSKWQMAPERKSLEELQGRPCYIGLDLATKIDIVAKVMVFPPTLDDPNYHVHCKFYIPEARLMEEGEVNSERYQEYDHLGLLTVTAGEVIDFSAIEDDLKDDLGTHNVQEVAYDPWQAAQLAQNMENEGAVMVEIRHTVQNMSEPMKETEALVLSQRLAHGDDPVMTWMMSNVVATLDKKDNIYPNKERAESKIDGPVALIMALARAIVHDQSNGLDDFASNPIMVGI</sequence>
<dbReference type="PANTHER" id="PTHR41287:SF1">
    <property type="entry name" value="PROTEIN YMFN"/>
    <property type="match status" value="1"/>
</dbReference>
<protein>
    <submittedName>
        <fullName evidence="3">Phage Terminase</fullName>
    </submittedName>
</protein>
<organism evidence="3 4">
    <name type="scientific">Psychrobacter pasteurii</name>
    <dbReference type="NCBI Taxonomy" id="1945520"/>
    <lineage>
        <taxon>Bacteria</taxon>
        <taxon>Pseudomonadati</taxon>
        <taxon>Pseudomonadota</taxon>
        <taxon>Gammaproteobacteria</taxon>
        <taxon>Moraxellales</taxon>
        <taxon>Moraxellaceae</taxon>
        <taxon>Psychrobacter</taxon>
    </lineage>
</organism>
<dbReference type="Pfam" id="PF03354">
    <property type="entry name" value="TerL_ATPase"/>
    <property type="match status" value="1"/>
</dbReference>
<accession>A0A1R4EFD1</accession>
<reference evidence="4" key="1">
    <citation type="submission" date="2017-02" db="EMBL/GenBank/DDBJ databases">
        <authorList>
            <person name="Mornico D."/>
        </authorList>
    </citation>
    <scope>NUCLEOTIDE SEQUENCE [LARGE SCALE GENOMIC DNA]</scope>
</reference>
<dbReference type="Proteomes" id="UP000188169">
    <property type="component" value="Unassembled WGS sequence"/>
</dbReference>
<keyword evidence="4" id="KW-1185">Reference proteome</keyword>
<evidence type="ECO:0000313" key="4">
    <source>
        <dbReference type="Proteomes" id="UP000188169"/>
    </source>
</evidence>
<dbReference type="OrthoDB" id="9760250at2"/>
<dbReference type="InterPro" id="IPR046461">
    <property type="entry name" value="TerL_ATPase"/>
</dbReference>
<evidence type="ECO:0000313" key="3">
    <source>
        <dbReference type="EMBL" id="SJM37170.1"/>
    </source>
</evidence>
<dbReference type="EMBL" id="FUGD01000075">
    <property type="protein sequence ID" value="SJM37170.1"/>
    <property type="molecule type" value="Genomic_DNA"/>
</dbReference>
<dbReference type="PANTHER" id="PTHR41287">
    <property type="match status" value="1"/>
</dbReference>
<dbReference type="Pfam" id="PF20441">
    <property type="entry name" value="TerL_nuclease"/>
    <property type="match status" value="1"/>
</dbReference>
<proteinExistence type="predicted"/>